<comment type="caution">
    <text evidence="2">The sequence shown here is derived from an EMBL/GenBank/DDBJ whole genome shotgun (WGS) entry which is preliminary data.</text>
</comment>
<sequence>MGAAQRHREGGKAGAGGRGLEGDGHWEGEEGREADQLGAGRRGGIGGLEGVQLFREGEEGRGSQQLGPRSPGGGRPAEGRGVGAAPTGGSTAGDHRRLGDSGRSRERESLEREREREREGWGRS</sequence>
<organism evidence="2 3">
    <name type="scientific">Punica granatum</name>
    <name type="common">Pomegranate</name>
    <dbReference type="NCBI Taxonomy" id="22663"/>
    <lineage>
        <taxon>Eukaryota</taxon>
        <taxon>Viridiplantae</taxon>
        <taxon>Streptophyta</taxon>
        <taxon>Embryophyta</taxon>
        <taxon>Tracheophyta</taxon>
        <taxon>Spermatophyta</taxon>
        <taxon>Magnoliopsida</taxon>
        <taxon>eudicotyledons</taxon>
        <taxon>Gunneridae</taxon>
        <taxon>Pentapetalae</taxon>
        <taxon>rosids</taxon>
        <taxon>malvids</taxon>
        <taxon>Myrtales</taxon>
        <taxon>Lythraceae</taxon>
        <taxon>Punica</taxon>
    </lineage>
</organism>
<feature type="region of interest" description="Disordered" evidence="1">
    <location>
        <begin position="1"/>
        <end position="124"/>
    </location>
</feature>
<feature type="compositionally biased region" description="Basic and acidic residues" evidence="1">
    <location>
        <begin position="93"/>
        <end position="124"/>
    </location>
</feature>
<protein>
    <submittedName>
        <fullName evidence="2">Uncharacterized protein</fullName>
    </submittedName>
</protein>
<proteinExistence type="predicted"/>
<gene>
    <name evidence="2" type="ORF">CDL15_Pgr015136</name>
</gene>
<dbReference type="Proteomes" id="UP000197138">
    <property type="component" value="Unassembled WGS sequence"/>
</dbReference>
<name>A0A218W0R6_PUNGR</name>
<feature type="compositionally biased region" description="Basic and acidic residues" evidence="1">
    <location>
        <begin position="20"/>
        <end position="35"/>
    </location>
</feature>
<accession>A0A218W0R6</accession>
<feature type="compositionally biased region" description="Gly residues" evidence="1">
    <location>
        <begin position="70"/>
        <end position="82"/>
    </location>
</feature>
<dbReference type="EMBL" id="MTKT01005556">
    <property type="protein sequence ID" value="OWM65712.1"/>
    <property type="molecule type" value="Genomic_DNA"/>
</dbReference>
<feature type="compositionally biased region" description="Basic and acidic residues" evidence="1">
    <location>
        <begin position="1"/>
        <end position="11"/>
    </location>
</feature>
<evidence type="ECO:0000256" key="1">
    <source>
        <dbReference type="SAM" id="MobiDB-lite"/>
    </source>
</evidence>
<evidence type="ECO:0000313" key="2">
    <source>
        <dbReference type="EMBL" id="OWM65712.1"/>
    </source>
</evidence>
<evidence type="ECO:0000313" key="3">
    <source>
        <dbReference type="Proteomes" id="UP000197138"/>
    </source>
</evidence>
<feature type="compositionally biased region" description="Gly residues" evidence="1">
    <location>
        <begin position="40"/>
        <end position="49"/>
    </location>
</feature>
<dbReference type="AlphaFoldDB" id="A0A218W0R6"/>
<reference evidence="3" key="1">
    <citation type="journal article" date="2017" name="Plant J.">
        <title>The pomegranate (Punica granatum L.) genome and the genomics of punicalagin biosynthesis.</title>
        <authorList>
            <person name="Qin G."/>
            <person name="Xu C."/>
            <person name="Ming R."/>
            <person name="Tang H."/>
            <person name="Guyot R."/>
            <person name="Kramer E.M."/>
            <person name="Hu Y."/>
            <person name="Yi X."/>
            <person name="Qi Y."/>
            <person name="Xu X."/>
            <person name="Gao Z."/>
            <person name="Pan H."/>
            <person name="Jian J."/>
            <person name="Tian Y."/>
            <person name="Yue Z."/>
            <person name="Xu Y."/>
        </authorList>
    </citation>
    <scope>NUCLEOTIDE SEQUENCE [LARGE SCALE GENOMIC DNA]</scope>
    <source>
        <strain evidence="3">cv. Dabenzi</strain>
    </source>
</reference>